<reference evidence="2 3" key="1">
    <citation type="submission" date="2024-10" db="EMBL/GenBank/DDBJ databases">
        <title>The Natural Products Discovery Center: Release of the First 8490 Sequenced Strains for Exploring Actinobacteria Biosynthetic Diversity.</title>
        <authorList>
            <person name="Kalkreuter E."/>
            <person name="Kautsar S.A."/>
            <person name="Yang D."/>
            <person name="Bader C.D."/>
            <person name="Teijaro C.N."/>
            <person name="Fluegel L."/>
            <person name="Davis C.M."/>
            <person name="Simpson J.R."/>
            <person name="Lauterbach L."/>
            <person name="Steele A.D."/>
            <person name="Gui C."/>
            <person name="Meng S."/>
            <person name="Li G."/>
            <person name="Viehrig K."/>
            <person name="Ye F."/>
            <person name="Su P."/>
            <person name="Kiefer A.F."/>
            <person name="Nichols A."/>
            <person name="Cepeda A.J."/>
            <person name="Yan W."/>
            <person name="Fan B."/>
            <person name="Jiang Y."/>
            <person name="Adhikari A."/>
            <person name="Zheng C.-J."/>
            <person name="Schuster L."/>
            <person name="Cowan T.M."/>
            <person name="Smanski M.J."/>
            <person name="Chevrette M.G."/>
            <person name="De Carvalho L.P.S."/>
            <person name="Shen B."/>
        </authorList>
    </citation>
    <scope>NUCLEOTIDE SEQUENCE [LARGE SCALE GENOMIC DNA]</scope>
    <source>
        <strain evidence="2 3">NPDC000087</strain>
    </source>
</reference>
<proteinExistence type="predicted"/>
<evidence type="ECO:0000259" key="1">
    <source>
        <dbReference type="PROSITE" id="PS51742"/>
    </source>
</evidence>
<comment type="caution">
    <text evidence="2">The sequence shown here is derived from an EMBL/GenBank/DDBJ whole genome shotgun (WGS) entry which is preliminary data.</text>
</comment>
<gene>
    <name evidence="2" type="ORF">ACFY35_20910</name>
</gene>
<evidence type="ECO:0000313" key="2">
    <source>
        <dbReference type="EMBL" id="MFF5291909.1"/>
    </source>
</evidence>
<name>A0ABW6WF35_9ACTN</name>
<accession>A0ABW6WF35</accession>
<dbReference type="Proteomes" id="UP001602245">
    <property type="component" value="Unassembled WGS sequence"/>
</dbReference>
<dbReference type="Pfam" id="PF03479">
    <property type="entry name" value="PCC"/>
    <property type="match status" value="1"/>
</dbReference>
<dbReference type="PROSITE" id="PS51742">
    <property type="entry name" value="PPC"/>
    <property type="match status" value="1"/>
</dbReference>
<dbReference type="RefSeq" id="WP_020511771.1">
    <property type="nucleotide sequence ID" value="NZ_JBIAZU010000003.1"/>
</dbReference>
<dbReference type="SUPFAM" id="SSF117856">
    <property type="entry name" value="AF0104/ALDC/Ptd012-like"/>
    <property type="match status" value="1"/>
</dbReference>
<evidence type="ECO:0000313" key="3">
    <source>
        <dbReference type="Proteomes" id="UP001602245"/>
    </source>
</evidence>
<keyword evidence="3" id="KW-1185">Reference proteome</keyword>
<organism evidence="2 3">
    <name type="scientific">Paractinoplanes globisporus</name>
    <dbReference type="NCBI Taxonomy" id="113565"/>
    <lineage>
        <taxon>Bacteria</taxon>
        <taxon>Bacillati</taxon>
        <taxon>Actinomycetota</taxon>
        <taxon>Actinomycetes</taxon>
        <taxon>Micromonosporales</taxon>
        <taxon>Micromonosporaceae</taxon>
        <taxon>Paractinoplanes</taxon>
    </lineage>
</organism>
<sequence length="159" mass="17310">MRSSQVEVGRTVVVVLEHGDDFYTAVRQACHEHGIRSGYIPVFIAGFAAVDLVGTCQRLDDPHAPVWSKVQLANVEALGGGTIAWDDTTGQIAPHIHVAVGLKELGATGYTSHLLDATVQFLTEMVIVEVLNPALHRRKAPELYDVPLLRFSRESTRAA</sequence>
<dbReference type="Gene3D" id="3.30.1330.80">
    <property type="entry name" value="Hypothetical protein, similar to alpha- acetolactate decarboxylase, domain 2"/>
    <property type="match status" value="1"/>
</dbReference>
<dbReference type="InterPro" id="IPR005175">
    <property type="entry name" value="PPC_dom"/>
</dbReference>
<dbReference type="EMBL" id="JBIAZU010000003">
    <property type="protein sequence ID" value="MFF5291909.1"/>
    <property type="molecule type" value="Genomic_DNA"/>
</dbReference>
<keyword evidence="2" id="KW-0238">DNA-binding</keyword>
<feature type="domain" description="PPC" evidence="1">
    <location>
        <begin position="6"/>
        <end position="152"/>
    </location>
</feature>
<protein>
    <submittedName>
        <fullName evidence="2">PPC domain-containing DNA-binding protein</fullName>
    </submittedName>
</protein>
<dbReference type="GO" id="GO:0003677">
    <property type="term" value="F:DNA binding"/>
    <property type="evidence" value="ECO:0007669"/>
    <property type="project" value="UniProtKB-KW"/>
</dbReference>